<sequence length="301" mass="34870">MLTLRTGKYTRQLAELDPAENYHEMVRIMAEHEFPLDTLIAGELAQLKTFGIPGIARLLHQTGRYEKESTKRLDDTKAILREIMQPGPDSPAGREMVGHLNQIHGFYKIPNHEFLYTLSLFIFETVRWNAVFGWRAMTVNEKEALYREFRDLGEAMNIQDIPPSYEAFEQWKTAYEQAHQTYTPEAEKVTVGILGGLAALLPVWIRPLTQTLVATLINDEQLLKVLGLKAPPLWQQRSILGLMKTRAWLGRHFNLWEKRSFADSRIINHYIHYPNGYQRMRLGPKVLVGRIYARKPLEQTD</sequence>
<reference evidence="3" key="1">
    <citation type="journal article" date="2019" name="Int. J. Syst. Evol. Microbiol.">
        <title>The Global Catalogue of Microorganisms (GCM) 10K type strain sequencing project: providing services to taxonomists for standard genome sequencing and annotation.</title>
        <authorList>
            <consortium name="The Broad Institute Genomics Platform"/>
            <consortium name="The Broad Institute Genome Sequencing Center for Infectious Disease"/>
            <person name="Wu L."/>
            <person name="Ma J."/>
        </authorList>
    </citation>
    <scope>NUCLEOTIDE SEQUENCE [LARGE SCALE GENOMIC DNA]</scope>
    <source>
        <strain evidence="3">JCM 17805</strain>
    </source>
</reference>
<evidence type="ECO:0000313" key="3">
    <source>
        <dbReference type="Proteomes" id="UP001500604"/>
    </source>
</evidence>
<dbReference type="InterPro" id="IPR018713">
    <property type="entry name" value="MPAB/Lcp_cat_dom"/>
</dbReference>
<evidence type="ECO:0000313" key="2">
    <source>
        <dbReference type="EMBL" id="GAA4648733.1"/>
    </source>
</evidence>
<gene>
    <name evidence="2" type="ORF">GCM10023116_10060</name>
</gene>
<dbReference type="Pfam" id="PF09995">
    <property type="entry name" value="MPAB_Lcp_cat"/>
    <property type="match status" value="1"/>
</dbReference>
<comment type="caution">
    <text evidence="2">The sequence shown here is derived from an EMBL/GenBank/DDBJ whole genome shotgun (WGS) entry which is preliminary data.</text>
</comment>
<dbReference type="RefSeq" id="WP_345194437.1">
    <property type="nucleotide sequence ID" value="NZ_BAABFL010000096.1"/>
</dbReference>
<dbReference type="EMBL" id="BAABFL010000096">
    <property type="protein sequence ID" value="GAA4648733.1"/>
    <property type="molecule type" value="Genomic_DNA"/>
</dbReference>
<evidence type="ECO:0000259" key="1">
    <source>
        <dbReference type="Pfam" id="PF09995"/>
    </source>
</evidence>
<proteinExistence type="predicted"/>
<dbReference type="PANTHER" id="PTHR36124">
    <property type="match status" value="1"/>
</dbReference>
<name>A0ABP8UXS3_9GAMM</name>
<feature type="domain" description="ER-bound oxygenase mpaB/mpaB'/Rubber oxygenase catalytic" evidence="1">
    <location>
        <begin position="53"/>
        <end position="244"/>
    </location>
</feature>
<organism evidence="2 3">
    <name type="scientific">Kistimonas scapharcae</name>
    <dbReference type="NCBI Taxonomy" id="1036133"/>
    <lineage>
        <taxon>Bacteria</taxon>
        <taxon>Pseudomonadati</taxon>
        <taxon>Pseudomonadota</taxon>
        <taxon>Gammaproteobacteria</taxon>
        <taxon>Oceanospirillales</taxon>
        <taxon>Endozoicomonadaceae</taxon>
        <taxon>Kistimonas</taxon>
    </lineage>
</organism>
<accession>A0ABP8UXS3</accession>
<protein>
    <submittedName>
        <fullName evidence="2">Oxygenase MpaB family protein</fullName>
    </submittedName>
</protein>
<dbReference type="PANTHER" id="PTHR36124:SF1">
    <property type="entry name" value="ER-BOUND OXYGENASE MPAB_MPAB'_RUBBER OXYGENASE CATALYTIC DOMAIN-CONTAINING PROTEIN"/>
    <property type="match status" value="1"/>
</dbReference>
<keyword evidence="3" id="KW-1185">Reference proteome</keyword>
<dbReference type="InterPro" id="IPR046366">
    <property type="entry name" value="MPAB"/>
</dbReference>
<dbReference type="Proteomes" id="UP001500604">
    <property type="component" value="Unassembled WGS sequence"/>
</dbReference>